<gene>
    <name evidence="1" type="ORF">GCM10010151_51460</name>
</gene>
<keyword evidence="2" id="KW-1185">Reference proteome</keyword>
<reference evidence="2" key="1">
    <citation type="journal article" date="2019" name="Int. J. Syst. Evol. Microbiol.">
        <title>The Global Catalogue of Microorganisms (GCM) 10K type strain sequencing project: providing services to taxonomists for standard genome sequencing and annotation.</title>
        <authorList>
            <consortium name="The Broad Institute Genomics Platform"/>
            <consortium name="The Broad Institute Genome Sequencing Center for Infectious Disease"/>
            <person name="Wu L."/>
            <person name="Ma J."/>
        </authorList>
    </citation>
    <scope>NUCLEOTIDE SEQUENCE [LARGE SCALE GENOMIC DNA]</scope>
    <source>
        <strain evidence="2">JCM 3146</strain>
    </source>
</reference>
<sequence>MPPAPLVTFGHGTASADRIAELLGGAGVELLVDVRTAPGSRRNPQVARHELERWLPERGIGYRWDKRLGGFRRPPADSPDVFWREVMFRGYAAHMRTEEFASGIDALLAEDRRQAVMCSESVWWRCHRRLIADYLVLVRGVPVVHLMHDGRLTPHPPAPGARIREDGLLVYDGGQEPLI</sequence>
<evidence type="ECO:0000313" key="1">
    <source>
        <dbReference type="EMBL" id="GAA0355562.1"/>
    </source>
</evidence>
<name>A0ABP3GV50_9ACTN</name>
<dbReference type="RefSeq" id="WP_252801994.1">
    <property type="nucleotide sequence ID" value="NZ_BAAABM010000047.1"/>
</dbReference>
<dbReference type="InterPro" id="IPR014519">
    <property type="entry name" value="UCP024492"/>
</dbReference>
<proteinExistence type="predicted"/>
<dbReference type="PIRSF" id="PIRSF024492">
    <property type="entry name" value="UCP024492"/>
    <property type="match status" value="1"/>
</dbReference>
<dbReference type="PANTHER" id="PTHR39337">
    <property type="entry name" value="BLR5642 PROTEIN"/>
    <property type="match status" value="1"/>
</dbReference>
<dbReference type="Proteomes" id="UP001501822">
    <property type="component" value="Unassembled WGS sequence"/>
</dbReference>
<protein>
    <submittedName>
        <fullName evidence="1">DUF488 domain-containing protein</fullName>
    </submittedName>
</protein>
<evidence type="ECO:0000313" key="2">
    <source>
        <dbReference type="Proteomes" id="UP001501822"/>
    </source>
</evidence>
<comment type="caution">
    <text evidence="1">The sequence shown here is derived from an EMBL/GenBank/DDBJ whole genome shotgun (WGS) entry which is preliminary data.</text>
</comment>
<dbReference type="Pfam" id="PF04343">
    <property type="entry name" value="DUF488"/>
    <property type="match status" value="1"/>
</dbReference>
<dbReference type="EMBL" id="BAAABM010000047">
    <property type="protein sequence ID" value="GAA0355562.1"/>
    <property type="molecule type" value="Genomic_DNA"/>
</dbReference>
<accession>A0ABP3GV50</accession>
<dbReference type="PANTHER" id="PTHR39337:SF1">
    <property type="entry name" value="BLR5642 PROTEIN"/>
    <property type="match status" value="1"/>
</dbReference>
<organism evidence="1 2">
    <name type="scientific">Actinoallomurus spadix</name>
    <dbReference type="NCBI Taxonomy" id="79912"/>
    <lineage>
        <taxon>Bacteria</taxon>
        <taxon>Bacillati</taxon>
        <taxon>Actinomycetota</taxon>
        <taxon>Actinomycetes</taxon>
        <taxon>Streptosporangiales</taxon>
        <taxon>Thermomonosporaceae</taxon>
        <taxon>Actinoallomurus</taxon>
    </lineage>
</organism>
<dbReference type="InterPro" id="IPR007438">
    <property type="entry name" value="DUF488"/>
</dbReference>